<evidence type="ECO:0000313" key="2">
    <source>
        <dbReference type="EMBL" id="SKB94999.1"/>
    </source>
</evidence>
<dbReference type="OrthoDB" id="9809549at2"/>
<dbReference type="SUPFAM" id="SSF53474">
    <property type="entry name" value="alpha/beta-Hydrolases"/>
    <property type="match status" value="1"/>
</dbReference>
<feature type="domain" description="Serine aminopeptidase S33" evidence="1">
    <location>
        <begin position="188"/>
        <end position="284"/>
    </location>
</feature>
<reference evidence="2 3" key="1">
    <citation type="submission" date="2017-02" db="EMBL/GenBank/DDBJ databases">
        <authorList>
            <person name="Peterson S.W."/>
        </authorList>
    </citation>
    <scope>NUCLEOTIDE SEQUENCE [LARGE SCALE GENOMIC DNA]</scope>
    <source>
        <strain evidence="2 3">DSM 22323</strain>
    </source>
</reference>
<dbReference type="STRING" id="619805.SAMN05660477_02030"/>
<keyword evidence="3" id="KW-1185">Reference proteome</keyword>
<dbReference type="AlphaFoldDB" id="A0A1T5FFQ4"/>
<evidence type="ECO:0000259" key="1">
    <source>
        <dbReference type="Pfam" id="PF12146"/>
    </source>
</evidence>
<evidence type="ECO:0000313" key="3">
    <source>
        <dbReference type="Proteomes" id="UP000191112"/>
    </source>
</evidence>
<organism evidence="2 3">
    <name type="scientific">Soonwooa buanensis</name>
    <dbReference type="NCBI Taxonomy" id="619805"/>
    <lineage>
        <taxon>Bacteria</taxon>
        <taxon>Pseudomonadati</taxon>
        <taxon>Bacteroidota</taxon>
        <taxon>Flavobacteriia</taxon>
        <taxon>Flavobacteriales</taxon>
        <taxon>Weeksellaceae</taxon>
        <taxon>Chryseobacterium group</taxon>
        <taxon>Soonwooa</taxon>
    </lineage>
</organism>
<name>A0A1T5FFQ4_9FLAO</name>
<gene>
    <name evidence="2" type="ORF">SAMN05660477_02030</name>
</gene>
<dbReference type="PANTHER" id="PTHR43265">
    <property type="entry name" value="ESTERASE ESTD"/>
    <property type="match status" value="1"/>
</dbReference>
<dbReference type="Pfam" id="PF12146">
    <property type="entry name" value="Hydrolase_4"/>
    <property type="match status" value="1"/>
</dbReference>
<dbReference type="InterPro" id="IPR053145">
    <property type="entry name" value="AB_hydrolase_Est10"/>
</dbReference>
<dbReference type="EMBL" id="FUYZ01000006">
    <property type="protein sequence ID" value="SKB94999.1"/>
    <property type="molecule type" value="Genomic_DNA"/>
</dbReference>
<sequence>MKKLVFTFSFLLLNVMIFAQTIIGSWQGELEFSGQKLPLIFNLSGTPENLIATMDSPKQGAKGIPVEKASFNNNQLNLNSEKLNITYLGIFKDNKITGKFMQSGLSFDLILTPYSRNENVVLERPQTPKPPFDYFTENISFKNPKDSNTLAGTISLPKDKKDFPIAILITGSGAQNRDEEIAGHKPFAVIADDFAKKGIGTLRLDDRGIGESSVGSRNDTSANFGGDIDAAVDFLLKRGYKNIGLVGHSEGGMIAPMVAVKNPNVKFIVSLAGPGVAINQLMYQQNEDILKQAGLPEDIVKKDLDQKKAMFDYIANYKGKNITADFSDFLTKTFPNLNPQEKSAYSQLTQPWMAYFLQYKPAENWSKIKIPVLALNGSLDLQVSAKSNLEAIKMALTKAGNKNFKTEEIAGLNHLFQTAKTGSVDEYGEITETISPKILDIVSSWILSLKN</sequence>
<dbReference type="Proteomes" id="UP000191112">
    <property type="component" value="Unassembled WGS sequence"/>
</dbReference>
<accession>A0A1T5FFQ4</accession>
<dbReference type="InterPro" id="IPR022742">
    <property type="entry name" value="Hydrolase_4"/>
</dbReference>
<proteinExistence type="predicted"/>
<dbReference type="Gene3D" id="3.40.50.1820">
    <property type="entry name" value="alpha/beta hydrolase"/>
    <property type="match status" value="1"/>
</dbReference>
<protein>
    <recommendedName>
        <fullName evidence="1">Serine aminopeptidase S33 domain-containing protein</fullName>
    </recommendedName>
</protein>
<dbReference type="GO" id="GO:0052689">
    <property type="term" value="F:carboxylic ester hydrolase activity"/>
    <property type="evidence" value="ECO:0007669"/>
    <property type="project" value="TreeGrafter"/>
</dbReference>
<dbReference type="PANTHER" id="PTHR43265:SF1">
    <property type="entry name" value="ESTERASE ESTD"/>
    <property type="match status" value="1"/>
</dbReference>
<dbReference type="InterPro" id="IPR029058">
    <property type="entry name" value="AB_hydrolase_fold"/>
</dbReference>
<dbReference type="RefSeq" id="WP_079667258.1">
    <property type="nucleotide sequence ID" value="NZ_FUYZ01000006.1"/>
</dbReference>